<dbReference type="Pfam" id="PF00491">
    <property type="entry name" value="Arginase"/>
    <property type="match status" value="1"/>
</dbReference>
<comment type="caution">
    <text evidence="5">The sequence shown here is derived from an EMBL/GenBank/DDBJ whole genome shotgun (WGS) entry which is preliminary data.</text>
</comment>
<name>A0A415E417_9FIRM</name>
<protein>
    <submittedName>
        <fullName evidence="5">Arginase family protein</fullName>
    </submittedName>
</protein>
<dbReference type="RefSeq" id="WP_082907634.1">
    <property type="nucleotide sequence ID" value="NZ_AP025567.1"/>
</dbReference>
<dbReference type="PANTHER" id="PTHR43782">
    <property type="entry name" value="ARGINASE"/>
    <property type="match status" value="1"/>
</dbReference>
<dbReference type="STRING" id="1776384.GCA_900086585_03963"/>
<dbReference type="Gene3D" id="3.40.800.10">
    <property type="entry name" value="Ureohydrolase domain"/>
    <property type="match status" value="1"/>
</dbReference>
<dbReference type="PANTHER" id="PTHR43782:SF3">
    <property type="entry name" value="ARGINASE"/>
    <property type="match status" value="1"/>
</dbReference>
<evidence type="ECO:0000256" key="2">
    <source>
        <dbReference type="ARBA" id="ARBA00022801"/>
    </source>
</evidence>
<dbReference type="SUPFAM" id="SSF52768">
    <property type="entry name" value="Arginase/deacetylase"/>
    <property type="match status" value="1"/>
</dbReference>
<evidence type="ECO:0000256" key="1">
    <source>
        <dbReference type="ARBA" id="ARBA00022723"/>
    </source>
</evidence>
<reference evidence="5 6" key="1">
    <citation type="submission" date="2018-08" db="EMBL/GenBank/DDBJ databases">
        <title>A genome reference for cultivated species of the human gut microbiota.</title>
        <authorList>
            <person name="Zou Y."/>
            <person name="Xue W."/>
            <person name="Luo G."/>
        </authorList>
    </citation>
    <scope>NUCLEOTIDE SEQUENCE [LARGE SCALE GENOMIC DNA]</scope>
    <source>
        <strain evidence="5 6">AM07-24</strain>
    </source>
</reference>
<dbReference type="CDD" id="cd09999">
    <property type="entry name" value="Arginase-like_1"/>
    <property type="match status" value="1"/>
</dbReference>
<gene>
    <name evidence="5" type="ORF">DW099_08105</name>
</gene>
<evidence type="ECO:0000256" key="3">
    <source>
        <dbReference type="ARBA" id="ARBA00023211"/>
    </source>
</evidence>
<dbReference type="OrthoDB" id="9788689at2"/>
<dbReference type="GeneID" id="83006245"/>
<sequence length="283" mass="31747">MKTIRLLYPDHVSGGLETYYFGANLLRYILPENQNQPLIQVSIAPPDGEEKTVSNGIFAEDEVLAGITDAQVKIEKEKPDKIITIGGNCLVSLAPFDYLHGVYENIGIVWIDAHPDVSTTEDGYPNAHAMVLGSLLGHGASQLREQMKNKSFEPNEIMYVGLQPLHDYQENFLRDMGVDYKVQDNASVPEEEIRSFMDRFDHILVHFDIDVLDEHFFHSTYFANPELTGDGSGGGKMTMESAAGVLKVITEESDVVGFTVAEYLPFDEHKLHKMFSEIKLFTE</sequence>
<accession>A0A415E417</accession>
<dbReference type="PROSITE" id="PS51409">
    <property type="entry name" value="ARGINASE_2"/>
    <property type="match status" value="1"/>
</dbReference>
<dbReference type="Proteomes" id="UP000284841">
    <property type="component" value="Unassembled WGS sequence"/>
</dbReference>
<dbReference type="InterPro" id="IPR023696">
    <property type="entry name" value="Ureohydrolase_dom_sf"/>
</dbReference>
<dbReference type="InterPro" id="IPR006035">
    <property type="entry name" value="Ureohydrolase"/>
</dbReference>
<evidence type="ECO:0000313" key="6">
    <source>
        <dbReference type="Proteomes" id="UP000284841"/>
    </source>
</evidence>
<comment type="similarity">
    <text evidence="4">Belongs to the arginase family.</text>
</comment>
<keyword evidence="6" id="KW-1185">Reference proteome</keyword>
<dbReference type="GO" id="GO:0030145">
    <property type="term" value="F:manganese ion binding"/>
    <property type="evidence" value="ECO:0007669"/>
    <property type="project" value="TreeGrafter"/>
</dbReference>
<keyword evidence="3" id="KW-0464">Manganese</keyword>
<keyword evidence="1" id="KW-0479">Metal-binding</keyword>
<dbReference type="GO" id="GO:0005829">
    <property type="term" value="C:cytosol"/>
    <property type="evidence" value="ECO:0007669"/>
    <property type="project" value="TreeGrafter"/>
</dbReference>
<organism evidence="5 6">
    <name type="scientific">Emergencia timonensis</name>
    <dbReference type="NCBI Taxonomy" id="1776384"/>
    <lineage>
        <taxon>Bacteria</taxon>
        <taxon>Bacillati</taxon>
        <taxon>Bacillota</taxon>
        <taxon>Clostridia</taxon>
        <taxon>Peptostreptococcales</taxon>
        <taxon>Anaerovoracaceae</taxon>
        <taxon>Emergencia</taxon>
    </lineage>
</organism>
<evidence type="ECO:0000256" key="4">
    <source>
        <dbReference type="PROSITE-ProRule" id="PRU00742"/>
    </source>
</evidence>
<evidence type="ECO:0000313" key="5">
    <source>
        <dbReference type="EMBL" id="RHJ88358.1"/>
    </source>
</evidence>
<dbReference type="GO" id="GO:0004053">
    <property type="term" value="F:arginase activity"/>
    <property type="evidence" value="ECO:0007669"/>
    <property type="project" value="TreeGrafter"/>
</dbReference>
<dbReference type="AlphaFoldDB" id="A0A415E417"/>
<keyword evidence="2" id="KW-0378">Hydrolase</keyword>
<dbReference type="EMBL" id="QRMS01000002">
    <property type="protein sequence ID" value="RHJ88358.1"/>
    <property type="molecule type" value="Genomic_DNA"/>
</dbReference>
<proteinExistence type="inferred from homology"/>